<feature type="domain" description="STAS" evidence="3">
    <location>
        <begin position="1"/>
        <end position="99"/>
    </location>
</feature>
<dbReference type="Gene3D" id="3.30.750.24">
    <property type="entry name" value="STAS domain"/>
    <property type="match status" value="1"/>
</dbReference>
<reference evidence="4 5" key="1">
    <citation type="submission" date="2018-03" db="EMBL/GenBank/DDBJ databases">
        <title>Genomic Encyclopedia of Archaeal and Bacterial Type Strains, Phase II (KMG-II): from individual species to whole genera.</title>
        <authorList>
            <person name="Goeker M."/>
        </authorList>
    </citation>
    <scope>NUCLEOTIDE SEQUENCE [LARGE SCALE GENOMIC DNA]</scope>
    <source>
        <strain evidence="4 5">DSM 45348</strain>
    </source>
</reference>
<dbReference type="Proteomes" id="UP000239209">
    <property type="component" value="Unassembled WGS sequence"/>
</dbReference>
<dbReference type="Pfam" id="PF13466">
    <property type="entry name" value="STAS_2"/>
    <property type="match status" value="1"/>
</dbReference>
<dbReference type="RefSeq" id="WP_106126592.1">
    <property type="nucleotide sequence ID" value="NZ_PVZG01000005.1"/>
</dbReference>
<dbReference type="InterPro" id="IPR002645">
    <property type="entry name" value="STAS_dom"/>
</dbReference>
<evidence type="ECO:0000259" key="3">
    <source>
        <dbReference type="PROSITE" id="PS50801"/>
    </source>
</evidence>
<dbReference type="InterPro" id="IPR058548">
    <property type="entry name" value="MlaB-like_STAS"/>
</dbReference>
<organism evidence="4 5">
    <name type="scientific">Pseudosporangium ferrugineum</name>
    <dbReference type="NCBI Taxonomy" id="439699"/>
    <lineage>
        <taxon>Bacteria</taxon>
        <taxon>Bacillati</taxon>
        <taxon>Actinomycetota</taxon>
        <taxon>Actinomycetes</taxon>
        <taxon>Micromonosporales</taxon>
        <taxon>Micromonosporaceae</taxon>
        <taxon>Pseudosporangium</taxon>
    </lineage>
</organism>
<dbReference type="InterPro" id="IPR003658">
    <property type="entry name" value="Anti-sigma_ant"/>
</dbReference>
<accession>A0A2T0S904</accession>
<evidence type="ECO:0000313" key="5">
    <source>
        <dbReference type="Proteomes" id="UP000239209"/>
    </source>
</evidence>
<dbReference type="EMBL" id="PVZG01000005">
    <property type="protein sequence ID" value="PRY29900.1"/>
    <property type="molecule type" value="Genomic_DNA"/>
</dbReference>
<sequence>MKVSRTADRGALRLTPAGELDLATAEPLLAHVRTALAQRPDALVVDLREVTFCDSSGIGALLDAYALATAAGTAFRIDGPRPVIRRSMQITGVLGLLTG</sequence>
<proteinExistence type="inferred from homology"/>
<dbReference type="PANTHER" id="PTHR33495:SF2">
    <property type="entry name" value="ANTI-SIGMA FACTOR ANTAGONIST TM_1081-RELATED"/>
    <property type="match status" value="1"/>
</dbReference>
<evidence type="ECO:0000256" key="2">
    <source>
        <dbReference type="RuleBase" id="RU003749"/>
    </source>
</evidence>
<evidence type="ECO:0000256" key="1">
    <source>
        <dbReference type="ARBA" id="ARBA00009013"/>
    </source>
</evidence>
<dbReference type="AlphaFoldDB" id="A0A2T0S904"/>
<dbReference type="NCBIfam" id="TIGR00377">
    <property type="entry name" value="ant_ant_sig"/>
    <property type="match status" value="1"/>
</dbReference>
<dbReference type="PANTHER" id="PTHR33495">
    <property type="entry name" value="ANTI-SIGMA FACTOR ANTAGONIST TM_1081-RELATED-RELATED"/>
    <property type="match status" value="1"/>
</dbReference>
<dbReference type="InterPro" id="IPR036513">
    <property type="entry name" value="STAS_dom_sf"/>
</dbReference>
<dbReference type="CDD" id="cd07043">
    <property type="entry name" value="STAS_anti-anti-sigma_factors"/>
    <property type="match status" value="1"/>
</dbReference>
<dbReference type="PROSITE" id="PS50801">
    <property type="entry name" value="STAS"/>
    <property type="match status" value="1"/>
</dbReference>
<dbReference type="GO" id="GO:0043856">
    <property type="term" value="F:anti-sigma factor antagonist activity"/>
    <property type="evidence" value="ECO:0007669"/>
    <property type="project" value="InterPro"/>
</dbReference>
<keyword evidence="5" id="KW-1185">Reference proteome</keyword>
<evidence type="ECO:0000313" key="4">
    <source>
        <dbReference type="EMBL" id="PRY29900.1"/>
    </source>
</evidence>
<dbReference type="OrthoDB" id="3387413at2"/>
<comment type="similarity">
    <text evidence="1 2">Belongs to the anti-sigma-factor antagonist family.</text>
</comment>
<gene>
    <name evidence="4" type="ORF">CLV70_10568</name>
</gene>
<dbReference type="SUPFAM" id="SSF52091">
    <property type="entry name" value="SpoIIaa-like"/>
    <property type="match status" value="1"/>
</dbReference>
<protein>
    <recommendedName>
        <fullName evidence="2">Anti-sigma factor antagonist</fullName>
    </recommendedName>
</protein>
<comment type="caution">
    <text evidence="4">The sequence shown here is derived from an EMBL/GenBank/DDBJ whole genome shotgun (WGS) entry which is preliminary data.</text>
</comment>
<name>A0A2T0S904_9ACTN</name>